<dbReference type="PROSITE" id="PS00028">
    <property type="entry name" value="ZINC_FINGER_C2H2_1"/>
    <property type="match status" value="2"/>
</dbReference>
<evidence type="ECO:0000256" key="2">
    <source>
        <dbReference type="SAM" id="MobiDB-lite"/>
    </source>
</evidence>
<dbReference type="Gene3D" id="3.30.160.60">
    <property type="entry name" value="Classic Zinc Finger"/>
    <property type="match status" value="1"/>
</dbReference>
<reference evidence="4 5" key="1">
    <citation type="submission" date="2019-07" db="EMBL/GenBank/DDBJ databases">
        <title>Finished genome of Venturia effusa.</title>
        <authorList>
            <person name="Young C.A."/>
            <person name="Cox M.P."/>
            <person name="Ganley A.R.D."/>
            <person name="David W.J."/>
        </authorList>
    </citation>
    <scope>NUCLEOTIDE SEQUENCE [LARGE SCALE GENOMIC DNA]</scope>
    <source>
        <strain evidence="5">albino</strain>
    </source>
</reference>
<feature type="compositionally biased region" description="Basic residues" evidence="2">
    <location>
        <begin position="1"/>
        <end position="10"/>
    </location>
</feature>
<dbReference type="EMBL" id="CP042191">
    <property type="protein sequence ID" value="QDS72376.1"/>
    <property type="molecule type" value="Genomic_DNA"/>
</dbReference>
<dbReference type="InterPro" id="IPR036236">
    <property type="entry name" value="Znf_C2H2_sf"/>
</dbReference>
<dbReference type="GO" id="GO:0008270">
    <property type="term" value="F:zinc ion binding"/>
    <property type="evidence" value="ECO:0007669"/>
    <property type="project" value="UniProtKB-KW"/>
</dbReference>
<evidence type="ECO:0000256" key="1">
    <source>
        <dbReference type="PROSITE-ProRule" id="PRU00042"/>
    </source>
</evidence>
<feature type="domain" description="C2H2-type" evidence="3">
    <location>
        <begin position="20"/>
        <end position="48"/>
    </location>
</feature>
<proteinExistence type="predicted"/>
<dbReference type="PROSITE" id="PS50157">
    <property type="entry name" value="ZINC_FINGER_C2H2_2"/>
    <property type="match status" value="1"/>
</dbReference>
<gene>
    <name evidence="4" type="ORF">FKW77_008379</name>
</gene>
<name>A0A517L9S3_9PEZI</name>
<keyword evidence="1" id="KW-0863">Zinc-finger</keyword>
<evidence type="ECO:0000313" key="5">
    <source>
        <dbReference type="Proteomes" id="UP000316270"/>
    </source>
</evidence>
<dbReference type="Proteomes" id="UP000316270">
    <property type="component" value="Chromosome 7"/>
</dbReference>
<feature type="region of interest" description="Disordered" evidence="2">
    <location>
        <begin position="1"/>
        <end position="21"/>
    </location>
</feature>
<evidence type="ECO:0000259" key="3">
    <source>
        <dbReference type="PROSITE" id="PS50157"/>
    </source>
</evidence>
<dbReference type="AlphaFoldDB" id="A0A517L9S3"/>
<protein>
    <recommendedName>
        <fullName evidence="3">C2H2-type domain-containing protein</fullName>
    </recommendedName>
</protein>
<accession>A0A517L9S3</accession>
<dbReference type="InterPro" id="IPR013087">
    <property type="entry name" value="Znf_C2H2_type"/>
</dbReference>
<organism evidence="4 5">
    <name type="scientific">Venturia effusa</name>
    <dbReference type="NCBI Taxonomy" id="50376"/>
    <lineage>
        <taxon>Eukaryota</taxon>
        <taxon>Fungi</taxon>
        <taxon>Dikarya</taxon>
        <taxon>Ascomycota</taxon>
        <taxon>Pezizomycotina</taxon>
        <taxon>Dothideomycetes</taxon>
        <taxon>Pleosporomycetidae</taxon>
        <taxon>Venturiales</taxon>
        <taxon>Venturiaceae</taxon>
        <taxon>Venturia</taxon>
    </lineage>
</organism>
<sequence length="251" mass="28805">MGRHTPHSRTAKPPAQRQKHKCPHCTKTYTRLYDLEKHVAGVHQKPKSIRCGPCQKNFCGQEAYDTHVHKAYHKQWATIRYFREVPPSANYAAIPEIGKDNRTLPPVARNRNKGEVKTSEALSIFGFGNNPFLRKTARGNVAYPEGENDSEDEQFAKVDPPIRAPLKKTKTEKPREEEMDEPWAKAMERVNKRFNPKVGKKGKNGTSKVQHSLKYAPNADQLKTLPRIRKRRMEEGEVREERGVVVYGRRG</sequence>
<dbReference type="SMART" id="SM00355">
    <property type="entry name" value="ZnF_C2H2"/>
    <property type="match status" value="2"/>
</dbReference>
<evidence type="ECO:0000313" key="4">
    <source>
        <dbReference type="EMBL" id="QDS72376.1"/>
    </source>
</evidence>
<dbReference type="OrthoDB" id="8922241at2759"/>
<keyword evidence="1" id="KW-0479">Metal-binding</keyword>
<feature type="region of interest" description="Disordered" evidence="2">
    <location>
        <begin position="193"/>
        <end position="228"/>
    </location>
</feature>
<keyword evidence="1" id="KW-0862">Zinc</keyword>
<keyword evidence="5" id="KW-1185">Reference proteome</keyword>
<dbReference type="SUPFAM" id="SSF57667">
    <property type="entry name" value="beta-beta-alpha zinc fingers"/>
    <property type="match status" value="1"/>
</dbReference>
<feature type="compositionally biased region" description="Basic residues" evidence="2">
    <location>
        <begin position="193"/>
        <end position="203"/>
    </location>
</feature>